<dbReference type="PROSITE" id="PS50878">
    <property type="entry name" value="RT_POL"/>
    <property type="match status" value="1"/>
</dbReference>
<dbReference type="Proteomes" id="UP001281410">
    <property type="component" value="Unassembled WGS sequence"/>
</dbReference>
<sequence>MVDFRPISLCNVVYKIVSKALANRLCMVLGEVIFEEQSAFVPGRLITDNAIIGFECLYALRTKKRENGSIALKLDMSKAYDRVEWDYVSKVMQKLGFSERWIQRVMDCVRTVRFSFLINGTMCGSFVPSRGLRQGDMLSPYLYLLVSEGLSGLIRVAMDQNVYTGFRCWRTGPVISHLFFADDSLLLLGATTTECLKICRILDVYSRSTRQLVNFETSGMCQSYCFQFGGGTFGCDHWSSTS</sequence>
<dbReference type="InterPro" id="IPR000477">
    <property type="entry name" value="RT_dom"/>
</dbReference>
<protein>
    <recommendedName>
        <fullName evidence="1">Reverse transcriptase domain-containing protein</fullName>
    </recommendedName>
</protein>
<evidence type="ECO:0000259" key="1">
    <source>
        <dbReference type="PROSITE" id="PS50878"/>
    </source>
</evidence>
<accession>A0AAD9ZP77</accession>
<dbReference type="EMBL" id="JANJYJ010000009">
    <property type="protein sequence ID" value="KAK3188278.1"/>
    <property type="molecule type" value="Genomic_DNA"/>
</dbReference>
<evidence type="ECO:0000313" key="2">
    <source>
        <dbReference type="EMBL" id="KAK3188278.1"/>
    </source>
</evidence>
<reference evidence="2" key="1">
    <citation type="journal article" date="2023" name="Plant J.">
        <title>Genome sequences and population genomics provide insights into the demographic history, inbreeding, and mutation load of two 'living fossil' tree species of Dipteronia.</title>
        <authorList>
            <person name="Feng Y."/>
            <person name="Comes H.P."/>
            <person name="Chen J."/>
            <person name="Zhu S."/>
            <person name="Lu R."/>
            <person name="Zhang X."/>
            <person name="Li P."/>
            <person name="Qiu J."/>
            <person name="Olsen K.M."/>
            <person name="Qiu Y."/>
        </authorList>
    </citation>
    <scope>NUCLEOTIDE SEQUENCE</scope>
    <source>
        <strain evidence="2">NBL</strain>
    </source>
</reference>
<dbReference type="InterPro" id="IPR043502">
    <property type="entry name" value="DNA/RNA_pol_sf"/>
</dbReference>
<feature type="domain" description="Reverse transcriptase" evidence="1">
    <location>
        <begin position="1"/>
        <end position="233"/>
    </location>
</feature>
<organism evidence="2 3">
    <name type="scientific">Dipteronia sinensis</name>
    <dbReference type="NCBI Taxonomy" id="43782"/>
    <lineage>
        <taxon>Eukaryota</taxon>
        <taxon>Viridiplantae</taxon>
        <taxon>Streptophyta</taxon>
        <taxon>Embryophyta</taxon>
        <taxon>Tracheophyta</taxon>
        <taxon>Spermatophyta</taxon>
        <taxon>Magnoliopsida</taxon>
        <taxon>eudicotyledons</taxon>
        <taxon>Gunneridae</taxon>
        <taxon>Pentapetalae</taxon>
        <taxon>rosids</taxon>
        <taxon>malvids</taxon>
        <taxon>Sapindales</taxon>
        <taxon>Sapindaceae</taxon>
        <taxon>Hippocastanoideae</taxon>
        <taxon>Acereae</taxon>
        <taxon>Dipteronia</taxon>
    </lineage>
</organism>
<dbReference type="PANTHER" id="PTHR46890:SF48">
    <property type="entry name" value="RNA-DIRECTED DNA POLYMERASE"/>
    <property type="match status" value="1"/>
</dbReference>
<proteinExistence type="predicted"/>
<gene>
    <name evidence="2" type="ORF">Dsin_027839</name>
</gene>
<evidence type="ECO:0000313" key="3">
    <source>
        <dbReference type="Proteomes" id="UP001281410"/>
    </source>
</evidence>
<dbReference type="Pfam" id="PF00078">
    <property type="entry name" value="RVT_1"/>
    <property type="match status" value="1"/>
</dbReference>
<dbReference type="CDD" id="cd01650">
    <property type="entry name" value="RT_nLTR_like"/>
    <property type="match status" value="1"/>
</dbReference>
<dbReference type="AlphaFoldDB" id="A0AAD9ZP77"/>
<dbReference type="InterPro" id="IPR052343">
    <property type="entry name" value="Retrotransposon-Effector_Assoc"/>
</dbReference>
<dbReference type="SUPFAM" id="SSF56672">
    <property type="entry name" value="DNA/RNA polymerases"/>
    <property type="match status" value="1"/>
</dbReference>
<dbReference type="PANTHER" id="PTHR46890">
    <property type="entry name" value="NON-LTR RETROLELEMENT REVERSE TRANSCRIPTASE-LIKE PROTEIN-RELATED"/>
    <property type="match status" value="1"/>
</dbReference>
<name>A0AAD9ZP77_9ROSI</name>
<comment type="caution">
    <text evidence="2">The sequence shown here is derived from an EMBL/GenBank/DDBJ whole genome shotgun (WGS) entry which is preliminary data.</text>
</comment>
<keyword evidence="3" id="KW-1185">Reference proteome</keyword>